<dbReference type="PANTHER" id="PTHR11893">
    <property type="entry name" value="INNEXIN"/>
    <property type="match status" value="1"/>
</dbReference>
<dbReference type="GO" id="GO:0005921">
    <property type="term" value="C:gap junction"/>
    <property type="evidence" value="ECO:0007669"/>
    <property type="project" value="UniProtKB-UniRule"/>
</dbReference>
<organism evidence="10 12">
    <name type="scientific">Didymodactylos carnosus</name>
    <dbReference type="NCBI Taxonomy" id="1234261"/>
    <lineage>
        <taxon>Eukaryota</taxon>
        <taxon>Metazoa</taxon>
        <taxon>Spiralia</taxon>
        <taxon>Gnathifera</taxon>
        <taxon>Rotifera</taxon>
        <taxon>Eurotatoria</taxon>
        <taxon>Bdelloidea</taxon>
        <taxon>Philodinida</taxon>
        <taxon>Philodinidae</taxon>
        <taxon>Didymodactylos</taxon>
    </lineage>
</organism>
<comment type="function">
    <text evidence="9">Structural component of the gap junctions.</text>
</comment>
<keyword evidence="3" id="KW-1003">Cell membrane</keyword>
<evidence type="ECO:0000313" key="10">
    <source>
        <dbReference type="EMBL" id="CAF1232048.1"/>
    </source>
</evidence>
<gene>
    <name evidence="9" type="primary">inx</name>
    <name evidence="10" type="ORF">GPM918_LOCUS25223</name>
    <name evidence="11" type="ORF">SRO942_LOCUS25229</name>
</gene>
<keyword evidence="5 9" id="KW-1133">Transmembrane helix</keyword>
<dbReference type="AlphaFoldDB" id="A0A814YNV9"/>
<dbReference type="GO" id="GO:0005886">
    <property type="term" value="C:plasma membrane"/>
    <property type="evidence" value="ECO:0007669"/>
    <property type="project" value="UniProtKB-SubCell"/>
</dbReference>
<comment type="subcellular location">
    <subcellularLocation>
        <location evidence="1 9">Cell membrane</location>
        <topology evidence="1 9">Multi-pass membrane protein</topology>
    </subcellularLocation>
</comment>
<dbReference type="EMBL" id="CAJOBC010009711">
    <property type="protein sequence ID" value="CAF3994678.1"/>
    <property type="molecule type" value="Genomic_DNA"/>
</dbReference>
<evidence type="ECO:0000313" key="11">
    <source>
        <dbReference type="EMBL" id="CAF3994678.1"/>
    </source>
</evidence>
<keyword evidence="6 9" id="KW-0406">Ion transport</keyword>
<keyword evidence="12" id="KW-1185">Reference proteome</keyword>
<dbReference type="PROSITE" id="PS51013">
    <property type="entry name" value="PANNEXIN"/>
    <property type="match status" value="1"/>
</dbReference>
<dbReference type="Pfam" id="PF00876">
    <property type="entry name" value="Innexin"/>
    <property type="match status" value="1"/>
</dbReference>
<accession>A0A814YNV9</accession>
<evidence type="ECO:0000256" key="1">
    <source>
        <dbReference type="ARBA" id="ARBA00004651"/>
    </source>
</evidence>
<comment type="similarity">
    <text evidence="9">Belongs to the pannexin family.</text>
</comment>
<evidence type="ECO:0000256" key="8">
    <source>
        <dbReference type="ARBA" id="ARBA00023303"/>
    </source>
</evidence>
<dbReference type="PANTHER" id="PTHR11893:SF36">
    <property type="entry name" value="INNEXIN-5"/>
    <property type="match status" value="1"/>
</dbReference>
<name>A0A814YNV9_9BILA</name>
<protein>
    <recommendedName>
        <fullName evidence="9">Innexin</fullName>
    </recommendedName>
</protein>
<proteinExistence type="inferred from homology"/>
<keyword evidence="2 9" id="KW-0813">Transport</keyword>
<reference evidence="10" key="1">
    <citation type="submission" date="2021-02" db="EMBL/GenBank/DDBJ databases">
        <authorList>
            <person name="Nowell W R."/>
        </authorList>
    </citation>
    <scope>NUCLEOTIDE SEQUENCE</scope>
</reference>
<evidence type="ECO:0000313" key="12">
    <source>
        <dbReference type="Proteomes" id="UP000663829"/>
    </source>
</evidence>
<dbReference type="Proteomes" id="UP000663829">
    <property type="component" value="Unassembled WGS sequence"/>
</dbReference>
<feature type="transmembrane region" description="Helical" evidence="9">
    <location>
        <begin position="100"/>
        <end position="122"/>
    </location>
</feature>
<evidence type="ECO:0000256" key="4">
    <source>
        <dbReference type="ARBA" id="ARBA00022692"/>
    </source>
</evidence>
<evidence type="ECO:0000256" key="6">
    <source>
        <dbReference type="ARBA" id="ARBA00023065"/>
    </source>
</evidence>
<evidence type="ECO:0000256" key="3">
    <source>
        <dbReference type="ARBA" id="ARBA00022475"/>
    </source>
</evidence>
<evidence type="ECO:0000256" key="7">
    <source>
        <dbReference type="ARBA" id="ARBA00023136"/>
    </source>
</evidence>
<sequence length="365" mass="43029">MVAEARYGLKTHGHEEDDVVDRLNSRITVMALAMCIFILTAKTYVGDPINCWTPAQFTGTHNAYTNSICWLKGTYYLPSDEITVPDRSKPRTYHVSYYQWTPYILVIMSVLFLLPKFLWHAYTLRAGLNLRRLVNSLKGNVENEKGIELVQKKLEAHLDAPRRLRGKTGVKQRYYYTRLSIVYFVIKLWYLTNSLGQFFLLNAFLAFPFSGYGFEAMRKFFRYDDDWFESPRFPRITMCDFMIRHLGSNQHWYAIQCNLPINLFNEKIFLGIWFWLLILTMINFVNMILWIISLRMQSRINYVRKHIDSSMDEVRNINGFVNYLQLDGYIAFRIISKNSDEVTAQVILGRLYDKYEQTRATSSTV</sequence>
<keyword evidence="7 9" id="KW-0472">Membrane</keyword>
<dbReference type="GO" id="GO:0005243">
    <property type="term" value="F:gap junction channel activity"/>
    <property type="evidence" value="ECO:0007669"/>
    <property type="project" value="TreeGrafter"/>
</dbReference>
<comment type="caution">
    <text evidence="10">The sequence shown here is derived from an EMBL/GenBank/DDBJ whole genome shotgun (WGS) entry which is preliminary data.</text>
</comment>
<dbReference type="OrthoDB" id="5867527at2759"/>
<dbReference type="EMBL" id="CAJNOQ010009706">
    <property type="protein sequence ID" value="CAF1232048.1"/>
    <property type="molecule type" value="Genomic_DNA"/>
</dbReference>
<dbReference type="Proteomes" id="UP000681722">
    <property type="component" value="Unassembled WGS sequence"/>
</dbReference>
<feature type="transmembrane region" description="Helical" evidence="9">
    <location>
        <begin position="268"/>
        <end position="292"/>
    </location>
</feature>
<dbReference type="GO" id="GO:0034220">
    <property type="term" value="P:monoatomic ion transmembrane transport"/>
    <property type="evidence" value="ECO:0007669"/>
    <property type="project" value="UniProtKB-KW"/>
</dbReference>
<feature type="transmembrane region" description="Helical" evidence="9">
    <location>
        <begin position="27"/>
        <end position="45"/>
    </location>
</feature>
<dbReference type="PRINTS" id="PR01262">
    <property type="entry name" value="INNEXIN"/>
</dbReference>
<evidence type="ECO:0000256" key="9">
    <source>
        <dbReference type="RuleBase" id="RU010713"/>
    </source>
</evidence>
<keyword evidence="4 9" id="KW-0812">Transmembrane</keyword>
<evidence type="ECO:0000256" key="2">
    <source>
        <dbReference type="ARBA" id="ARBA00022448"/>
    </source>
</evidence>
<feature type="transmembrane region" description="Helical" evidence="9">
    <location>
        <begin position="175"/>
        <end position="192"/>
    </location>
</feature>
<keyword evidence="8 9" id="KW-0407">Ion channel</keyword>
<dbReference type="InterPro" id="IPR000990">
    <property type="entry name" value="Innexin"/>
</dbReference>
<evidence type="ECO:0000256" key="5">
    <source>
        <dbReference type="ARBA" id="ARBA00022989"/>
    </source>
</evidence>